<accession>A0A9W9ET10</accession>
<evidence type="ECO:0000313" key="3">
    <source>
        <dbReference type="Proteomes" id="UP001149165"/>
    </source>
</evidence>
<dbReference type="Pfam" id="PF03732">
    <property type="entry name" value="Retrotrans_gag"/>
    <property type="match status" value="1"/>
</dbReference>
<sequence>MPTFSGGREENVNMYLRACKSMWIHLHPSGNIPRYSEIGYSDLKAYAAIWKFNEACATQAYNGTKGEARAYVNQFDDRILSDWETLQSKLKERFPWSPRPEESESLSTRIFNLKQGVNTLMDYIEETKSIKAAIGKDKVLAVMLHLFWIRGLANETARDTLWYEFGILMSNREPPEHILLNTL</sequence>
<reference evidence="2" key="2">
    <citation type="journal article" date="2023" name="IMA Fungus">
        <title>Comparative genomic study of the Penicillium genus elucidates a diverse pangenome and 15 lateral gene transfer events.</title>
        <authorList>
            <person name="Petersen C."/>
            <person name="Sorensen T."/>
            <person name="Nielsen M.R."/>
            <person name="Sondergaard T.E."/>
            <person name="Sorensen J.L."/>
            <person name="Fitzpatrick D.A."/>
            <person name="Frisvad J.C."/>
            <person name="Nielsen K.L."/>
        </authorList>
    </citation>
    <scope>NUCLEOTIDE SEQUENCE</scope>
    <source>
        <strain evidence="2">IBT 30069</strain>
    </source>
</reference>
<proteinExistence type="predicted"/>
<gene>
    <name evidence="2" type="ORF">N7456_011118</name>
</gene>
<comment type="caution">
    <text evidence="2">The sequence shown here is derived from an EMBL/GenBank/DDBJ whole genome shotgun (WGS) entry which is preliminary data.</text>
</comment>
<evidence type="ECO:0000313" key="2">
    <source>
        <dbReference type="EMBL" id="KAJ5087502.1"/>
    </source>
</evidence>
<keyword evidence="3" id="KW-1185">Reference proteome</keyword>
<dbReference type="EMBL" id="JAPQKH010000007">
    <property type="protein sequence ID" value="KAJ5087502.1"/>
    <property type="molecule type" value="Genomic_DNA"/>
</dbReference>
<dbReference type="OrthoDB" id="10473749at2759"/>
<dbReference type="InterPro" id="IPR005162">
    <property type="entry name" value="Retrotrans_gag_dom"/>
</dbReference>
<name>A0A9W9ET10_9EURO</name>
<organism evidence="2 3">
    <name type="scientific">Penicillium angulare</name>
    <dbReference type="NCBI Taxonomy" id="116970"/>
    <lineage>
        <taxon>Eukaryota</taxon>
        <taxon>Fungi</taxon>
        <taxon>Dikarya</taxon>
        <taxon>Ascomycota</taxon>
        <taxon>Pezizomycotina</taxon>
        <taxon>Eurotiomycetes</taxon>
        <taxon>Eurotiomycetidae</taxon>
        <taxon>Eurotiales</taxon>
        <taxon>Aspergillaceae</taxon>
        <taxon>Penicillium</taxon>
    </lineage>
</organism>
<reference evidence="2" key="1">
    <citation type="submission" date="2022-11" db="EMBL/GenBank/DDBJ databases">
        <authorList>
            <person name="Petersen C."/>
        </authorList>
    </citation>
    <scope>NUCLEOTIDE SEQUENCE</scope>
    <source>
        <strain evidence="2">IBT 30069</strain>
    </source>
</reference>
<dbReference type="AlphaFoldDB" id="A0A9W9ET10"/>
<dbReference type="Proteomes" id="UP001149165">
    <property type="component" value="Unassembled WGS sequence"/>
</dbReference>
<evidence type="ECO:0000259" key="1">
    <source>
        <dbReference type="Pfam" id="PF03732"/>
    </source>
</evidence>
<feature type="domain" description="Retrotransposon gag" evidence="1">
    <location>
        <begin position="65"/>
        <end position="137"/>
    </location>
</feature>
<protein>
    <recommendedName>
        <fullName evidence="1">Retrotransposon gag domain-containing protein</fullName>
    </recommendedName>
</protein>